<dbReference type="PANTHER" id="PTHR24305">
    <property type="entry name" value="CYTOCHROME P450"/>
    <property type="match status" value="1"/>
</dbReference>
<keyword evidence="4 7" id="KW-0479">Metal-binding</keyword>
<dbReference type="GO" id="GO:0016705">
    <property type="term" value="F:oxidoreductase activity, acting on paired donors, with incorporation or reduction of molecular oxygen"/>
    <property type="evidence" value="ECO:0007669"/>
    <property type="project" value="InterPro"/>
</dbReference>
<keyword evidence="6" id="KW-0503">Monooxygenase</keyword>
<dbReference type="GO" id="GO:0004497">
    <property type="term" value="F:monooxygenase activity"/>
    <property type="evidence" value="ECO:0007669"/>
    <property type="project" value="UniProtKB-KW"/>
</dbReference>
<accession>A0A9P9WZ42</accession>
<dbReference type="InterPro" id="IPR001128">
    <property type="entry name" value="Cyt_P450"/>
</dbReference>
<dbReference type="InterPro" id="IPR036396">
    <property type="entry name" value="Cyt_P450_sf"/>
</dbReference>
<evidence type="ECO:0000256" key="3">
    <source>
        <dbReference type="ARBA" id="ARBA00022617"/>
    </source>
</evidence>
<keyword evidence="8" id="KW-0812">Transmembrane</keyword>
<proteinExistence type="inferred from homology"/>
<dbReference type="GO" id="GO:0005506">
    <property type="term" value="F:iron ion binding"/>
    <property type="evidence" value="ECO:0007669"/>
    <property type="project" value="InterPro"/>
</dbReference>
<evidence type="ECO:0000256" key="2">
    <source>
        <dbReference type="ARBA" id="ARBA00010617"/>
    </source>
</evidence>
<dbReference type="InterPro" id="IPR002403">
    <property type="entry name" value="Cyt_P450_E_grp-IV"/>
</dbReference>
<comment type="caution">
    <text evidence="9">The sequence shown here is derived from an EMBL/GenBank/DDBJ whole genome shotgun (WGS) entry which is preliminary data.</text>
</comment>
<dbReference type="AlphaFoldDB" id="A0A9P9WZ42"/>
<keyword evidence="10" id="KW-1185">Reference proteome</keyword>
<feature type="binding site" description="axial binding residue" evidence="7">
    <location>
        <position position="551"/>
    </location>
    <ligand>
        <name>heme</name>
        <dbReference type="ChEBI" id="CHEBI:30413"/>
    </ligand>
    <ligandPart>
        <name>Fe</name>
        <dbReference type="ChEBI" id="CHEBI:18248"/>
    </ligandPart>
</feature>
<organism evidence="9 10">
    <name type="scientific">Neoarthrinium moseri</name>
    <dbReference type="NCBI Taxonomy" id="1658444"/>
    <lineage>
        <taxon>Eukaryota</taxon>
        <taxon>Fungi</taxon>
        <taxon>Dikarya</taxon>
        <taxon>Ascomycota</taxon>
        <taxon>Pezizomycotina</taxon>
        <taxon>Sordariomycetes</taxon>
        <taxon>Xylariomycetidae</taxon>
        <taxon>Amphisphaeriales</taxon>
        <taxon>Apiosporaceae</taxon>
        <taxon>Neoarthrinium</taxon>
    </lineage>
</organism>
<reference evidence="9" key="1">
    <citation type="submission" date="2021-03" db="EMBL/GenBank/DDBJ databases">
        <title>Revisited historic fungal species revealed as producer of novel bioactive compounds through whole genome sequencing and comparative genomics.</title>
        <authorList>
            <person name="Vignolle G.A."/>
            <person name="Hochenegger N."/>
            <person name="Mach R.L."/>
            <person name="Mach-Aigner A.R."/>
            <person name="Javad Rahimi M."/>
            <person name="Salim K.A."/>
            <person name="Chan C.M."/>
            <person name="Lim L.B.L."/>
            <person name="Cai F."/>
            <person name="Druzhinina I.S."/>
            <person name="U'Ren J.M."/>
            <person name="Derntl C."/>
        </authorList>
    </citation>
    <scope>NUCLEOTIDE SEQUENCE</scope>
    <source>
        <strain evidence="9">TUCIM 5799</strain>
    </source>
</reference>
<evidence type="ECO:0000256" key="4">
    <source>
        <dbReference type="ARBA" id="ARBA00022723"/>
    </source>
</evidence>
<evidence type="ECO:0008006" key="11">
    <source>
        <dbReference type="Google" id="ProtNLM"/>
    </source>
</evidence>
<dbReference type="GO" id="GO:0020037">
    <property type="term" value="F:heme binding"/>
    <property type="evidence" value="ECO:0007669"/>
    <property type="project" value="InterPro"/>
</dbReference>
<keyword evidence="8" id="KW-1133">Transmembrane helix</keyword>
<name>A0A9P9WZ42_9PEZI</name>
<dbReference type="InterPro" id="IPR050121">
    <property type="entry name" value="Cytochrome_P450_monoxygenase"/>
</dbReference>
<sequence>MRPRFFCPQALSHPARFYAPTPSHETYTEYTQAMPYFDILGIVGNFQLLTVYFAFGSFVVLYGLHRWLLPKPLPDIPYNEDSAKSIFGDWLNLRNDPGGLAKWSSKQLEKHGSPICQALMGPLSKPVVLVGDLREVREVMTRSDYDRSAYIIDRFPLLGEFHLNMMTDNDWRTSRNWLKDLLDKPHMHNVVGPSVHTSMVRIIDLWEHKARLGNGRCFSMVDDLKYLALDTIMIFHFGDDFADSALARQVEFIKGLKKTEVKFGAHGEAIFPQAKLHSFQEALTYLGDRVTAIYATKWPVALVSWWLRWGTSHCRKLFSYKDSFIRRHIDIGVKRSIHDEEAKTGIDSMVFREQKAAMKAGRPTVLGKSIFVDEAWGNLVAGQHTTSAALVWILKLLADYPGVQETLLSELQSALTEAVQENRLPTCAEIINTKIPYLDAVLEEMLRLRAGMIVPRDTVRDTELLGHHIPKGTVVLMILQGPDFSKAPSTKYWRELKTDATRVKQYPGNGNEDLEVFDPERWLVRGEKGEIIEFDGSTNAQLAFGLGIRACWGRRLAMLETRIMTAMMVWKFNFGQVPEALASHAATYDISYRAKQGFVNIESR</sequence>
<dbReference type="SUPFAM" id="SSF48264">
    <property type="entry name" value="Cytochrome P450"/>
    <property type="match status" value="1"/>
</dbReference>
<keyword evidence="5 7" id="KW-0408">Iron</keyword>
<dbReference type="PRINTS" id="PR00385">
    <property type="entry name" value="P450"/>
</dbReference>
<comment type="similarity">
    <text evidence="2">Belongs to the cytochrome P450 family.</text>
</comment>
<evidence type="ECO:0000256" key="7">
    <source>
        <dbReference type="PIRSR" id="PIRSR602403-1"/>
    </source>
</evidence>
<evidence type="ECO:0000256" key="1">
    <source>
        <dbReference type="ARBA" id="ARBA00001971"/>
    </source>
</evidence>
<dbReference type="EMBL" id="JAFIMR010000001">
    <property type="protein sequence ID" value="KAI1881781.1"/>
    <property type="molecule type" value="Genomic_DNA"/>
</dbReference>
<dbReference type="PANTHER" id="PTHR24305:SF232">
    <property type="entry name" value="P450, PUTATIVE (EUROFUNG)-RELATED"/>
    <property type="match status" value="1"/>
</dbReference>
<dbReference type="Gene3D" id="1.10.630.10">
    <property type="entry name" value="Cytochrome P450"/>
    <property type="match status" value="1"/>
</dbReference>
<comment type="cofactor">
    <cofactor evidence="1 7">
        <name>heme</name>
        <dbReference type="ChEBI" id="CHEBI:30413"/>
    </cofactor>
</comment>
<dbReference type="Pfam" id="PF00067">
    <property type="entry name" value="p450"/>
    <property type="match status" value="2"/>
</dbReference>
<feature type="transmembrane region" description="Helical" evidence="8">
    <location>
        <begin position="39"/>
        <end position="64"/>
    </location>
</feature>
<evidence type="ECO:0000313" key="10">
    <source>
        <dbReference type="Proteomes" id="UP000829685"/>
    </source>
</evidence>
<protein>
    <recommendedName>
        <fullName evidence="11">Cytochrome P450</fullName>
    </recommendedName>
</protein>
<keyword evidence="3 7" id="KW-0349">Heme</keyword>
<evidence type="ECO:0000313" key="9">
    <source>
        <dbReference type="EMBL" id="KAI1881781.1"/>
    </source>
</evidence>
<gene>
    <name evidence="9" type="ORF">JX265_000607</name>
</gene>
<evidence type="ECO:0000256" key="8">
    <source>
        <dbReference type="SAM" id="Phobius"/>
    </source>
</evidence>
<evidence type="ECO:0000256" key="6">
    <source>
        <dbReference type="ARBA" id="ARBA00023033"/>
    </source>
</evidence>
<dbReference type="Proteomes" id="UP000829685">
    <property type="component" value="Unassembled WGS sequence"/>
</dbReference>
<keyword evidence="6" id="KW-0560">Oxidoreductase</keyword>
<evidence type="ECO:0000256" key="5">
    <source>
        <dbReference type="ARBA" id="ARBA00023004"/>
    </source>
</evidence>
<dbReference type="PRINTS" id="PR00465">
    <property type="entry name" value="EP450IV"/>
</dbReference>
<keyword evidence="8" id="KW-0472">Membrane</keyword>